<dbReference type="Pfam" id="PF13410">
    <property type="entry name" value="GST_C_2"/>
    <property type="match status" value="1"/>
</dbReference>
<evidence type="ECO:0000256" key="13">
    <source>
        <dbReference type="ARBA" id="ARBA00070045"/>
    </source>
</evidence>
<reference evidence="15" key="1">
    <citation type="submission" date="2020-10" db="EMBL/GenBank/DDBJ databases">
        <title>The Whole-Genome Sequence of Metschnikowia persimmonesis, a Novel Endophytic Yeast Species Isolated from Medicinal Plant Diospyros kaki Thumb.</title>
        <authorList>
            <person name="Rahmat E."/>
            <person name="Kang Y."/>
        </authorList>
    </citation>
    <scope>NUCLEOTIDE SEQUENCE</scope>
    <source>
        <strain evidence="15">KIOM G15050</strain>
    </source>
</reference>
<proteinExistence type="inferred from homology"/>
<dbReference type="GO" id="GO:0071555">
    <property type="term" value="P:cell wall organization"/>
    <property type="evidence" value="ECO:0007669"/>
    <property type="project" value="UniProtKB-KW"/>
</dbReference>
<dbReference type="FunFam" id="1.20.1050.10:FF:000038">
    <property type="entry name" value="Glutathione S-transferase omega-like 2"/>
    <property type="match status" value="1"/>
</dbReference>
<comment type="similarity">
    <text evidence="2">Belongs to the GST superfamily. Omega family.</text>
</comment>
<keyword evidence="7" id="KW-0560">Oxidoreductase</keyword>
<dbReference type="EMBL" id="JACBPP010000005">
    <property type="protein sequence ID" value="KAF8001555.1"/>
    <property type="molecule type" value="Genomic_DNA"/>
</dbReference>
<dbReference type="EC" id="1.8.5.1" evidence="3"/>
<keyword evidence="16" id="KW-1185">Reference proteome</keyword>
<accession>A0A8H7GR20</accession>
<evidence type="ECO:0000256" key="8">
    <source>
        <dbReference type="ARBA" id="ARBA00023316"/>
    </source>
</evidence>
<dbReference type="EC" id="2.5.1.18" evidence="4"/>
<dbReference type="GO" id="GO:0045174">
    <property type="term" value="F:glutathione dehydrogenase (ascorbate) activity"/>
    <property type="evidence" value="ECO:0007669"/>
    <property type="project" value="UniProtKB-EC"/>
</dbReference>
<dbReference type="PANTHER" id="PTHR32419:SF6">
    <property type="entry name" value="GLUTATHIONE S-TRANSFERASE OMEGA-LIKE 1-RELATED"/>
    <property type="match status" value="1"/>
</dbReference>
<comment type="subcellular location">
    <subcellularLocation>
        <location evidence="1">Cytoplasm</location>
    </subcellularLocation>
</comment>
<evidence type="ECO:0000256" key="1">
    <source>
        <dbReference type="ARBA" id="ARBA00004496"/>
    </source>
</evidence>
<dbReference type="InterPro" id="IPR047047">
    <property type="entry name" value="GST_Omega-like_C"/>
</dbReference>
<evidence type="ECO:0000256" key="11">
    <source>
        <dbReference type="ARBA" id="ARBA00049544"/>
    </source>
</evidence>
<dbReference type="GO" id="GO:0004364">
    <property type="term" value="F:glutathione transferase activity"/>
    <property type="evidence" value="ECO:0007669"/>
    <property type="project" value="UniProtKB-EC"/>
</dbReference>
<keyword evidence="6" id="KW-0808">Transferase</keyword>
<dbReference type="CDD" id="cd03190">
    <property type="entry name" value="GST_C_Omega_like"/>
    <property type="match status" value="1"/>
</dbReference>
<dbReference type="SUPFAM" id="SSF47616">
    <property type="entry name" value="GST C-terminal domain-like"/>
    <property type="match status" value="1"/>
</dbReference>
<evidence type="ECO:0000256" key="4">
    <source>
        <dbReference type="ARBA" id="ARBA00012452"/>
    </source>
</evidence>
<gene>
    <name evidence="15" type="ORF">HF325_004056</name>
</gene>
<dbReference type="Gene3D" id="1.20.1050.10">
    <property type="match status" value="1"/>
</dbReference>
<dbReference type="Proteomes" id="UP000649328">
    <property type="component" value="Unassembled WGS sequence"/>
</dbReference>
<evidence type="ECO:0000256" key="10">
    <source>
        <dbReference type="ARBA" id="ARBA00047960"/>
    </source>
</evidence>
<evidence type="ECO:0000256" key="12">
    <source>
        <dbReference type="ARBA" id="ARBA00055859"/>
    </source>
</evidence>
<evidence type="ECO:0000256" key="5">
    <source>
        <dbReference type="ARBA" id="ARBA00022490"/>
    </source>
</evidence>
<keyword evidence="8" id="KW-0961">Cell wall biogenesis/degradation</keyword>
<dbReference type="AlphaFoldDB" id="A0A8H7GR20"/>
<dbReference type="InterPro" id="IPR016639">
    <property type="entry name" value="GST_Omega/GSH"/>
</dbReference>
<evidence type="ECO:0000256" key="3">
    <source>
        <dbReference type="ARBA" id="ARBA00012436"/>
    </source>
</evidence>
<feature type="region of interest" description="Disordered" evidence="14">
    <location>
        <begin position="1"/>
        <end position="21"/>
    </location>
</feature>
<evidence type="ECO:0000256" key="6">
    <source>
        <dbReference type="ARBA" id="ARBA00022679"/>
    </source>
</evidence>
<evidence type="ECO:0000313" key="16">
    <source>
        <dbReference type="Proteomes" id="UP000649328"/>
    </source>
</evidence>
<organism evidence="15 16">
    <name type="scientific">Metschnikowia pulcherrima</name>
    <dbReference type="NCBI Taxonomy" id="27326"/>
    <lineage>
        <taxon>Eukaryota</taxon>
        <taxon>Fungi</taxon>
        <taxon>Dikarya</taxon>
        <taxon>Ascomycota</taxon>
        <taxon>Saccharomycotina</taxon>
        <taxon>Pichiomycetes</taxon>
        <taxon>Metschnikowiaceae</taxon>
        <taxon>Metschnikowia</taxon>
    </lineage>
</organism>
<evidence type="ECO:0000313" key="15">
    <source>
        <dbReference type="EMBL" id="KAF8001555.1"/>
    </source>
</evidence>
<evidence type="ECO:0000256" key="14">
    <source>
        <dbReference type="SAM" id="MobiDB-lite"/>
    </source>
</evidence>
<comment type="catalytic activity">
    <reaction evidence="11">
        <text>L-dehydroascorbate + 2 glutathione = glutathione disulfide + L-ascorbate</text>
        <dbReference type="Rhea" id="RHEA:24424"/>
        <dbReference type="ChEBI" id="CHEBI:38290"/>
        <dbReference type="ChEBI" id="CHEBI:57925"/>
        <dbReference type="ChEBI" id="CHEBI:58297"/>
        <dbReference type="ChEBI" id="CHEBI:58539"/>
        <dbReference type="EC" id="1.8.5.1"/>
    </reaction>
</comment>
<protein>
    <recommendedName>
        <fullName evidence="13">Glutathione S-transferase omega-like 2</fullName>
        <ecNumber evidence="3">1.8.5.1</ecNumber>
        <ecNumber evidence="4">2.5.1.18</ecNumber>
    </recommendedName>
    <alternativeName>
        <fullName evidence="9">Glutathione-dependent dehydroascorbate reductase</fullName>
    </alternativeName>
</protein>
<dbReference type="GO" id="GO:0005737">
    <property type="term" value="C:cytoplasm"/>
    <property type="evidence" value="ECO:0007669"/>
    <property type="project" value="UniProtKB-SubCell"/>
</dbReference>
<dbReference type="InterPro" id="IPR036282">
    <property type="entry name" value="Glutathione-S-Trfase_C_sf"/>
</dbReference>
<dbReference type="OrthoDB" id="2309723at2759"/>
<dbReference type="PANTHER" id="PTHR32419">
    <property type="entry name" value="GLUTATHIONYL-HYDROQUINONE REDUCTASE"/>
    <property type="match status" value="1"/>
</dbReference>
<evidence type="ECO:0000256" key="9">
    <source>
        <dbReference type="ARBA" id="ARBA00032186"/>
    </source>
</evidence>
<dbReference type="Gene3D" id="3.40.30.10">
    <property type="entry name" value="Glutaredoxin"/>
    <property type="match status" value="1"/>
</dbReference>
<sequence length="252" mass="29738">MDDKGWRFPTEEELSEAGTNGEAFGTKDHLYDFSRIREIYFKADPDYSGRFTVPVLWDKKLQTIVNNESSEILRMLNTEFNGVIDSQHAEVDLYPKELQSEIDELNSWIYDNINNGVYKSGFATTQEVYEKEAHNVFTHLDRVEKVLKTNQEKDSTHKFLIGNLLTEADVRLYTTIVRFDPVYHQHFKCNWKMIRHDYPFIHDWLRLLYWKIPGFKETTNFDHIKKHYTKSHIAINPHGITPIGPEENILPL</sequence>
<keyword evidence="5" id="KW-0963">Cytoplasm</keyword>
<feature type="compositionally biased region" description="Basic and acidic residues" evidence="14">
    <location>
        <begin position="1"/>
        <end position="10"/>
    </location>
</feature>
<comment type="caution">
    <text evidence="15">The sequence shown here is derived from an EMBL/GenBank/DDBJ whole genome shotgun (WGS) entry which is preliminary data.</text>
</comment>
<name>A0A8H7GR20_9ASCO</name>
<comment type="function">
    <text evidence="12">Active as '1-Cys' thiol transferase against beta-hydroxyethyl disulfide (HED), as dehydroascorbate reductase and as dimethylarsinic acid reductase, while not active against the standard GST substrate 1-chloro-2,4-dinitrobenzene (CDNB). May be involved in cell wall organization and biogenesis.</text>
</comment>
<evidence type="ECO:0000256" key="7">
    <source>
        <dbReference type="ARBA" id="ARBA00023002"/>
    </source>
</evidence>
<comment type="catalytic activity">
    <reaction evidence="10">
        <text>RX + glutathione = an S-substituted glutathione + a halide anion + H(+)</text>
        <dbReference type="Rhea" id="RHEA:16437"/>
        <dbReference type="ChEBI" id="CHEBI:15378"/>
        <dbReference type="ChEBI" id="CHEBI:16042"/>
        <dbReference type="ChEBI" id="CHEBI:17792"/>
        <dbReference type="ChEBI" id="CHEBI:57925"/>
        <dbReference type="ChEBI" id="CHEBI:90779"/>
        <dbReference type="EC" id="2.5.1.18"/>
    </reaction>
</comment>
<evidence type="ECO:0000256" key="2">
    <source>
        <dbReference type="ARBA" id="ARBA00011067"/>
    </source>
</evidence>